<feature type="transmembrane region" description="Helical" evidence="9">
    <location>
        <begin position="92"/>
        <end position="109"/>
    </location>
</feature>
<keyword evidence="5 9" id="KW-0812">Transmembrane</keyword>
<dbReference type="Pfam" id="PF07690">
    <property type="entry name" value="MFS_1"/>
    <property type="match status" value="1"/>
</dbReference>
<feature type="transmembrane region" description="Helical" evidence="9">
    <location>
        <begin position="327"/>
        <end position="346"/>
    </location>
</feature>
<evidence type="ECO:0000259" key="10">
    <source>
        <dbReference type="PROSITE" id="PS50850"/>
    </source>
</evidence>
<keyword evidence="4" id="KW-1003">Cell membrane</keyword>
<evidence type="ECO:0000313" key="12">
    <source>
        <dbReference type="Proteomes" id="UP000183203"/>
    </source>
</evidence>
<evidence type="ECO:0000256" key="8">
    <source>
        <dbReference type="SAM" id="MobiDB-lite"/>
    </source>
</evidence>
<dbReference type="PANTHER" id="PTHR23501:SF197">
    <property type="entry name" value="COMD"/>
    <property type="match status" value="1"/>
</dbReference>
<evidence type="ECO:0000256" key="9">
    <source>
        <dbReference type="SAM" id="Phobius"/>
    </source>
</evidence>
<keyword evidence="3" id="KW-0813">Transport</keyword>
<dbReference type="NCBIfam" id="TIGR00711">
    <property type="entry name" value="efflux_EmrB"/>
    <property type="match status" value="1"/>
</dbReference>
<dbReference type="InterPro" id="IPR004638">
    <property type="entry name" value="EmrB-like"/>
</dbReference>
<feature type="transmembrane region" description="Helical" evidence="9">
    <location>
        <begin position="421"/>
        <end position="442"/>
    </location>
</feature>
<keyword evidence="7 9" id="KW-0472">Membrane</keyword>
<organism evidence="11 12">
    <name type="scientific">Microbacterium enclense</name>
    <dbReference type="NCBI Taxonomy" id="993073"/>
    <lineage>
        <taxon>Bacteria</taxon>
        <taxon>Bacillati</taxon>
        <taxon>Actinomycetota</taxon>
        <taxon>Actinomycetes</taxon>
        <taxon>Micrococcales</taxon>
        <taxon>Microbacteriaceae</taxon>
        <taxon>Microbacterium</taxon>
    </lineage>
</organism>
<evidence type="ECO:0000313" key="11">
    <source>
        <dbReference type="EMBL" id="SDB83709.1"/>
    </source>
</evidence>
<feature type="transmembrane region" description="Helical" evidence="9">
    <location>
        <begin position="287"/>
        <end position="312"/>
    </location>
</feature>
<feature type="transmembrane region" description="Helical" evidence="9">
    <location>
        <begin position="60"/>
        <end position="80"/>
    </location>
</feature>
<evidence type="ECO:0000256" key="7">
    <source>
        <dbReference type="ARBA" id="ARBA00023136"/>
    </source>
</evidence>
<dbReference type="Proteomes" id="UP000183203">
    <property type="component" value="Unassembled WGS sequence"/>
</dbReference>
<accession>A0A1G6GP51</accession>
<feature type="transmembrane region" description="Helical" evidence="9">
    <location>
        <begin position="121"/>
        <end position="141"/>
    </location>
</feature>
<dbReference type="Gene3D" id="1.20.1250.20">
    <property type="entry name" value="MFS general substrate transporter like domains"/>
    <property type="match status" value="1"/>
</dbReference>
<dbReference type="EMBL" id="FMYG01000001">
    <property type="protein sequence ID" value="SDB83709.1"/>
    <property type="molecule type" value="Genomic_DNA"/>
</dbReference>
<dbReference type="RefSeq" id="WP_228375850.1">
    <property type="nucleotide sequence ID" value="NZ_FMYG01000001.1"/>
</dbReference>
<reference evidence="11 12" key="1">
    <citation type="submission" date="2016-09" db="EMBL/GenBank/DDBJ databases">
        <authorList>
            <person name="Capua I."/>
            <person name="De Benedictis P."/>
            <person name="Joannis T."/>
            <person name="Lombin L.H."/>
            <person name="Cattoli G."/>
        </authorList>
    </citation>
    <scope>NUCLEOTIDE SEQUENCE [LARGE SCALE GENOMIC DNA]</scope>
    <source>
        <strain evidence="11 12">NIO-1002</strain>
    </source>
</reference>
<feature type="transmembrane region" description="Helical" evidence="9">
    <location>
        <begin position="353"/>
        <end position="372"/>
    </location>
</feature>
<dbReference type="AlphaFoldDB" id="A0A1G6GP51"/>
<feature type="transmembrane region" description="Helical" evidence="9">
    <location>
        <begin position="153"/>
        <end position="174"/>
    </location>
</feature>
<comment type="subcellular location">
    <subcellularLocation>
        <location evidence="1">Cell membrane</location>
        <topology evidence="1">Multi-pass membrane protein</topology>
    </subcellularLocation>
</comment>
<dbReference type="Gene3D" id="1.20.1720.10">
    <property type="entry name" value="Multidrug resistance protein D"/>
    <property type="match status" value="1"/>
</dbReference>
<dbReference type="PANTHER" id="PTHR23501">
    <property type="entry name" value="MAJOR FACILITATOR SUPERFAMILY"/>
    <property type="match status" value="1"/>
</dbReference>
<evidence type="ECO:0000256" key="3">
    <source>
        <dbReference type="ARBA" id="ARBA00022448"/>
    </source>
</evidence>
<proteinExistence type="inferred from homology"/>
<feature type="transmembrane region" description="Helical" evidence="9">
    <location>
        <begin position="249"/>
        <end position="267"/>
    </location>
</feature>
<feature type="transmembrane region" description="Helical" evidence="9">
    <location>
        <begin position="378"/>
        <end position="400"/>
    </location>
</feature>
<feature type="domain" description="Major facilitator superfamily (MFS) profile" evidence="10">
    <location>
        <begin position="27"/>
        <end position="491"/>
    </location>
</feature>
<evidence type="ECO:0000256" key="2">
    <source>
        <dbReference type="ARBA" id="ARBA00007520"/>
    </source>
</evidence>
<name>A0A1G6GP51_9MICO</name>
<feature type="region of interest" description="Disordered" evidence="8">
    <location>
        <begin position="655"/>
        <end position="686"/>
    </location>
</feature>
<dbReference type="CDD" id="cd17502">
    <property type="entry name" value="MFS_Azr1_MDR_like"/>
    <property type="match status" value="1"/>
</dbReference>
<protein>
    <submittedName>
        <fullName evidence="11">Drug resistance transporter, EmrB/QacA subfamily</fullName>
    </submittedName>
</protein>
<comment type="similarity">
    <text evidence="2">Belongs to the major facilitator superfamily. TCR/Tet family.</text>
</comment>
<dbReference type="InterPro" id="IPR020846">
    <property type="entry name" value="MFS_dom"/>
</dbReference>
<evidence type="ECO:0000256" key="6">
    <source>
        <dbReference type="ARBA" id="ARBA00022989"/>
    </source>
</evidence>
<dbReference type="InterPro" id="IPR011701">
    <property type="entry name" value="MFS"/>
</dbReference>
<dbReference type="PROSITE" id="PS50850">
    <property type="entry name" value="MFS"/>
    <property type="match status" value="1"/>
</dbReference>
<dbReference type="FunFam" id="1.20.1720.10:FF:000004">
    <property type="entry name" value="EmrB/QacA family drug resistance transporter"/>
    <property type="match status" value="1"/>
</dbReference>
<dbReference type="GO" id="GO:0005886">
    <property type="term" value="C:plasma membrane"/>
    <property type="evidence" value="ECO:0007669"/>
    <property type="project" value="UniProtKB-SubCell"/>
</dbReference>
<feature type="transmembrane region" description="Helical" evidence="9">
    <location>
        <begin position="218"/>
        <end position="237"/>
    </location>
</feature>
<feature type="transmembrane region" description="Helical" evidence="9">
    <location>
        <begin position="21"/>
        <end position="40"/>
    </location>
</feature>
<feature type="transmembrane region" description="Helical" evidence="9">
    <location>
        <begin position="627"/>
        <end position="645"/>
    </location>
</feature>
<feature type="compositionally biased region" description="Basic and acidic residues" evidence="8">
    <location>
        <begin position="660"/>
        <end position="674"/>
    </location>
</feature>
<evidence type="ECO:0000256" key="5">
    <source>
        <dbReference type="ARBA" id="ARBA00022692"/>
    </source>
</evidence>
<feature type="transmembrane region" description="Helical" evidence="9">
    <location>
        <begin position="186"/>
        <end position="206"/>
    </location>
</feature>
<dbReference type="SUPFAM" id="SSF103473">
    <property type="entry name" value="MFS general substrate transporter"/>
    <property type="match status" value="1"/>
</dbReference>
<evidence type="ECO:0000256" key="4">
    <source>
        <dbReference type="ARBA" id="ARBA00022475"/>
    </source>
</evidence>
<sequence>MSDITRSRRAHTASTDTVMTHRMIMFVIFGLMAGMFLSALDQTVVGTSIRTIGDDLQGLSLQAWVTTAYLIVSTISTPIYGKLSDIFGRRPLFLIAILIFIIGSVLASFSTSMVELAAFRAIQGLGAGGLMSMPLAIMGDILAPRERAKYQGYFLAVFGISSVIGPLVGGLFAGASEILFITGWRWVFLINVPIGIVALGIVWRFLHIPKQPRHSVRIDWWGATFVIVALVPLLLVAEQGREWGWGSPIALACYVVGALGILAFVIAETKMKDDALIPLKLFRSPTFSMATVIGVLVGFGMFGAMLTLPLYLQLVLGSTPTQSGLEMLPMILGLMIASIASGQIIARTGRYRLFPILGTALMSVGFFLLTFLKYDSPYWQVAIAMLVIGLGLGQLMQTLTIASQNSVGVRDMGVATSGSTFFRQIGGTLGTAVLLSLLFTLMPSNIVGSFGDRATLTDALDAAFDPATASAPANEKIMSSIYAPIVTQTTDAVTQQVQQGVQQATDAATQAVAQQVAAGQIPAAAQTQATQAAVAQAISAASAQIRQQVPVARVGGDGSVSLDFSDAADREAFVDGVADTLTDRFTSGDQDTSIGGSTLDDTSFLVGADARLTKPFLVGFNSSATSVYWVAMSVVLLAFVLSLFFRTPPLRSKSALQEAADERRGKDDEEKRAAEAAVNTGALLTP</sequence>
<dbReference type="GO" id="GO:0022857">
    <property type="term" value="F:transmembrane transporter activity"/>
    <property type="evidence" value="ECO:0007669"/>
    <property type="project" value="InterPro"/>
</dbReference>
<keyword evidence="6 9" id="KW-1133">Transmembrane helix</keyword>
<dbReference type="InterPro" id="IPR036259">
    <property type="entry name" value="MFS_trans_sf"/>
</dbReference>
<gene>
    <name evidence="11" type="ORF">SAMN05216418_0489</name>
</gene>
<evidence type="ECO:0000256" key="1">
    <source>
        <dbReference type="ARBA" id="ARBA00004651"/>
    </source>
</evidence>